<organism evidence="3 4">
    <name type="scientific">Neorhizobium galegae bv. orientalis str. HAMBI 540</name>
    <dbReference type="NCBI Taxonomy" id="1028800"/>
    <lineage>
        <taxon>Bacteria</taxon>
        <taxon>Pseudomonadati</taxon>
        <taxon>Pseudomonadota</taxon>
        <taxon>Alphaproteobacteria</taxon>
        <taxon>Hyphomicrobiales</taxon>
        <taxon>Rhizobiaceae</taxon>
        <taxon>Rhizobium/Agrobacterium group</taxon>
        <taxon>Neorhizobium</taxon>
    </lineage>
</organism>
<reference evidence="4" key="1">
    <citation type="journal article" date="2014" name="BMC Genomics">
        <title>Genome sequencing of two Neorhizobium galegae strains reveals a noeT gene responsible for the unusual acetylation of the nodulation factors.</title>
        <authorList>
            <person name="Osterman J."/>
            <person name="Marsh J."/>
            <person name="Laine P.K."/>
            <person name="Zeng Z."/>
            <person name="Alatalo E."/>
            <person name="Sullivan J.T."/>
            <person name="Young J.P."/>
            <person name="Thomas-Oates J."/>
            <person name="Paulin L."/>
            <person name="Lindstrom K."/>
        </authorList>
    </citation>
    <scope>NUCLEOTIDE SEQUENCE [LARGE SCALE GENOMIC DNA]</scope>
    <source>
        <strain evidence="4">HAMBI 540</strain>
    </source>
</reference>
<proteinExistence type="predicted"/>
<dbReference type="Proteomes" id="UP000028181">
    <property type="component" value="Plasmid pHAMBI540a"/>
</dbReference>
<dbReference type="InterPro" id="IPR015590">
    <property type="entry name" value="Aldehyde_DH_dom"/>
</dbReference>
<dbReference type="KEGG" id="ngg:RG540_PA09850"/>
<feature type="domain" description="Aldehyde dehydrogenase" evidence="2">
    <location>
        <begin position="175"/>
        <end position="241"/>
    </location>
</feature>
<evidence type="ECO:0000256" key="1">
    <source>
        <dbReference type="ARBA" id="ARBA00023002"/>
    </source>
</evidence>
<dbReference type="PATRIC" id="fig|1028800.3.peg.5623"/>
<dbReference type="AlphaFoldDB" id="A0A068T0T0"/>
<dbReference type="GO" id="GO:0016491">
    <property type="term" value="F:oxidoreductase activity"/>
    <property type="evidence" value="ECO:0007669"/>
    <property type="project" value="UniProtKB-KW"/>
</dbReference>
<name>A0A068T0T0_NEOGA</name>
<dbReference type="InterPro" id="IPR016161">
    <property type="entry name" value="Ald_DH/histidinol_DH"/>
</dbReference>
<dbReference type="InterPro" id="IPR016162">
    <property type="entry name" value="Ald_DH_N"/>
</dbReference>
<dbReference type="HOGENOM" id="CLU_965866_0_0_5"/>
<protein>
    <recommendedName>
        <fullName evidence="2">Aldehyde dehydrogenase domain-containing protein</fullName>
    </recommendedName>
</protein>
<dbReference type="Pfam" id="PF00171">
    <property type="entry name" value="Aldedh"/>
    <property type="match status" value="1"/>
</dbReference>
<keyword evidence="1" id="KW-0560">Oxidoreductase</keyword>
<dbReference type="SUPFAM" id="SSF53720">
    <property type="entry name" value="ALDH-like"/>
    <property type="match status" value="1"/>
</dbReference>
<sequence length="288" mass="32621">MAMRRTIRRFGPGVISMRAYGKTSEVNNVTMIVQGAFLTGRLRLSDAACPEAVGGKEREPQVKESKVSRTANCRCPISNDKARAGLHEREPHPIPTQYCPQKRWLDRFSRSSHQAVCWQVHITILPSIERETAVKWNGFMLCSSLFSAFPDSGYVVRDRKPKDFVEFGRWTVSVSGSAEDLDRAVDATSRVFKEWRHKPAYDRAKIIRKAADILRQGAVEIGNRMTLDQGKPLSESIHEVTFQRISSTEPRMRGAGPMAGLSPRACWKHGCHLEVNRVLPHFVRFTCR</sequence>
<keyword evidence="3" id="KW-0614">Plasmid</keyword>
<dbReference type="Gene3D" id="3.40.605.10">
    <property type="entry name" value="Aldehyde Dehydrogenase, Chain A, domain 1"/>
    <property type="match status" value="1"/>
</dbReference>
<gene>
    <name evidence="3" type="ORF">RG540_PA09850</name>
</gene>
<evidence type="ECO:0000259" key="2">
    <source>
        <dbReference type="Pfam" id="PF00171"/>
    </source>
</evidence>
<dbReference type="eggNOG" id="COG1012">
    <property type="taxonomic scope" value="Bacteria"/>
</dbReference>
<keyword evidence="4" id="KW-1185">Reference proteome</keyword>
<evidence type="ECO:0000313" key="4">
    <source>
        <dbReference type="Proteomes" id="UP000028181"/>
    </source>
</evidence>
<dbReference type="EMBL" id="HG938354">
    <property type="protein sequence ID" value="CDN51661.1"/>
    <property type="molecule type" value="Genomic_DNA"/>
</dbReference>
<evidence type="ECO:0000313" key="3">
    <source>
        <dbReference type="EMBL" id="CDN51661.1"/>
    </source>
</evidence>
<accession>A0A068T0T0</accession>
<geneLocation type="plasmid" evidence="4">
    <name>II</name>
</geneLocation>